<evidence type="ECO:0000256" key="10">
    <source>
        <dbReference type="ARBA" id="ARBA00022840"/>
    </source>
</evidence>
<dbReference type="SUPFAM" id="SSF158472">
    <property type="entry name" value="HAMP domain-like"/>
    <property type="match status" value="1"/>
</dbReference>
<evidence type="ECO:0000256" key="9">
    <source>
        <dbReference type="ARBA" id="ARBA00022777"/>
    </source>
</evidence>
<dbReference type="InterPro" id="IPR036890">
    <property type="entry name" value="HATPase_C_sf"/>
</dbReference>
<evidence type="ECO:0000256" key="12">
    <source>
        <dbReference type="ARBA" id="ARBA00023012"/>
    </source>
</evidence>
<feature type="transmembrane region" description="Helical" evidence="14">
    <location>
        <begin position="89"/>
        <end position="107"/>
    </location>
</feature>
<dbReference type="SUPFAM" id="SSF47384">
    <property type="entry name" value="Homodimeric domain of signal transducing histidine kinase"/>
    <property type="match status" value="1"/>
</dbReference>
<dbReference type="CDD" id="cd00075">
    <property type="entry name" value="HATPase"/>
    <property type="match status" value="1"/>
</dbReference>
<evidence type="ECO:0000259" key="16">
    <source>
        <dbReference type="PROSITE" id="PS50885"/>
    </source>
</evidence>
<dbReference type="CDD" id="cd00082">
    <property type="entry name" value="HisKA"/>
    <property type="match status" value="1"/>
</dbReference>
<keyword evidence="5" id="KW-0597">Phosphoprotein</keyword>
<evidence type="ECO:0000313" key="17">
    <source>
        <dbReference type="EMBL" id="MDG0810351.1"/>
    </source>
</evidence>
<evidence type="ECO:0000256" key="13">
    <source>
        <dbReference type="ARBA" id="ARBA00023136"/>
    </source>
</evidence>
<dbReference type="InterPro" id="IPR005467">
    <property type="entry name" value="His_kinase_dom"/>
</dbReference>
<keyword evidence="8" id="KW-0547">Nucleotide-binding</keyword>
<keyword evidence="4" id="KW-1003">Cell membrane</keyword>
<dbReference type="InterPro" id="IPR036097">
    <property type="entry name" value="HisK_dim/P_sf"/>
</dbReference>
<name>A0A9X4KSG4_9BACL</name>
<evidence type="ECO:0000256" key="8">
    <source>
        <dbReference type="ARBA" id="ARBA00022741"/>
    </source>
</evidence>
<dbReference type="Gene3D" id="3.30.565.10">
    <property type="entry name" value="Histidine kinase-like ATPase, C-terminal domain"/>
    <property type="match status" value="1"/>
</dbReference>
<evidence type="ECO:0000256" key="5">
    <source>
        <dbReference type="ARBA" id="ARBA00022553"/>
    </source>
</evidence>
<dbReference type="InterPro" id="IPR004358">
    <property type="entry name" value="Sig_transdc_His_kin-like_C"/>
</dbReference>
<keyword evidence="12" id="KW-0902">Two-component regulatory system</keyword>
<sequence>MKFASKVSLRMRITFLAGAILIFCSVILTITSSYNAHSQFSRLTYAGPISPKVITMDKNSLIDVGSTPNVTLTSYAVTAAKKKFDTTSMIILAIISVLGMGMVYFVAGRSLRPIHELSKTISIITEDNLQQRIPDEKRNDEVGVLGNSFNNMLDRLEKSFLRQKQFSANAAHELKTPLATIHAGIQVLHLEESPSLSEYEETIETTERNVRRLMAVVDDLMSLYDEREEFDTTAINLQDMFESICSELRSFLDEKHIEIELYCGLGTVQGNQVLLYRVFFNLLENAAKYNKVGGKIRIETKVENEVGQIIISDSGNGIPSDELQQIFEPFYRVNKSRSRKTGGVGLGLSIVKTIIEKHGWKISVDSVLGKYSVFTIRFAA</sequence>
<proteinExistence type="predicted"/>
<dbReference type="SUPFAM" id="SSF55874">
    <property type="entry name" value="ATPase domain of HSP90 chaperone/DNA topoisomerase II/histidine kinase"/>
    <property type="match status" value="1"/>
</dbReference>
<dbReference type="Pfam" id="PF02518">
    <property type="entry name" value="HATPase_c"/>
    <property type="match status" value="1"/>
</dbReference>
<keyword evidence="7 14" id="KW-0812">Transmembrane</keyword>
<dbReference type="FunFam" id="3.30.565.10:FF:000006">
    <property type="entry name" value="Sensor histidine kinase WalK"/>
    <property type="match status" value="1"/>
</dbReference>
<dbReference type="PANTHER" id="PTHR45528">
    <property type="entry name" value="SENSOR HISTIDINE KINASE CPXA"/>
    <property type="match status" value="1"/>
</dbReference>
<dbReference type="CDD" id="cd06225">
    <property type="entry name" value="HAMP"/>
    <property type="match status" value="1"/>
</dbReference>
<dbReference type="Proteomes" id="UP001153404">
    <property type="component" value="Unassembled WGS sequence"/>
</dbReference>
<dbReference type="RefSeq" id="WP_277532130.1">
    <property type="nucleotide sequence ID" value="NZ_JAPDIA010000003.1"/>
</dbReference>
<evidence type="ECO:0000256" key="6">
    <source>
        <dbReference type="ARBA" id="ARBA00022679"/>
    </source>
</evidence>
<evidence type="ECO:0000256" key="1">
    <source>
        <dbReference type="ARBA" id="ARBA00000085"/>
    </source>
</evidence>
<comment type="caution">
    <text evidence="17">The sequence shown here is derived from an EMBL/GenBank/DDBJ whole genome shotgun (WGS) entry which is preliminary data.</text>
</comment>
<dbReference type="SMART" id="SM00387">
    <property type="entry name" value="HATPase_c"/>
    <property type="match status" value="1"/>
</dbReference>
<comment type="catalytic activity">
    <reaction evidence="1">
        <text>ATP + protein L-histidine = ADP + protein N-phospho-L-histidine.</text>
        <dbReference type="EC" id="2.7.13.3"/>
    </reaction>
</comment>
<dbReference type="InterPro" id="IPR050398">
    <property type="entry name" value="HssS/ArlS-like"/>
</dbReference>
<feature type="domain" description="HAMP" evidence="16">
    <location>
        <begin position="108"/>
        <end position="161"/>
    </location>
</feature>
<dbReference type="SMART" id="SM00304">
    <property type="entry name" value="HAMP"/>
    <property type="match status" value="1"/>
</dbReference>
<dbReference type="PRINTS" id="PR00344">
    <property type="entry name" value="BCTRLSENSOR"/>
</dbReference>
<gene>
    <name evidence="17" type="ORF">OMP40_14095</name>
</gene>
<evidence type="ECO:0000256" key="11">
    <source>
        <dbReference type="ARBA" id="ARBA00022989"/>
    </source>
</evidence>
<evidence type="ECO:0000256" key="3">
    <source>
        <dbReference type="ARBA" id="ARBA00012438"/>
    </source>
</evidence>
<dbReference type="PROSITE" id="PS50109">
    <property type="entry name" value="HIS_KIN"/>
    <property type="match status" value="1"/>
</dbReference>
<dbReference type="InterPro" id="IPR003594">
    <property type="entry name" value="HATPase_dom"/>
</dbReference>
<dbReference type="PANTHER" id="PTHR45528:SF1">
    <property type="entry name" value="SENSOR HISTIDINE KINASE CPXA"/>
    <property type="match status" value="1"/>
</dbReference>
<reference evidence="17" key="1">
    <citation type="submission" date="2022-10" db="EMBL/GenBank/DDBJ databases">
        <title>Comparative genomic analysis of Cohnella hashimotonis sp. nov., isolated from the International Space Station.</title>
        <authorList>
            <person name="Simpson A."/>
            <person name="Venkateswaran K."/>
        </authorList>
    </citation>
    <scope>NUCLEOTIDE SEQUENCE</scope>
    <source>
        <strain evidence="17">DSM 28161</strain>
    </source>
</reference>
<dbReference type="InterPro" id="IPR003661">
    <property type="entry name" value="HisK_dim/P_dom"/>
</dbReference>
<evidence type="ECO:0000256" key="4">
    <source>
        <dbReference type="ARBA" id="ARBA00022475"/>
    </source>
</evidence>
<keyword evidence="6" id="KW-0808">Transferase</keyword>
<accession>A0A9X4KSG4</accession>
<keyword evidence="9 17" id="KW-0418">Kinase</keyword>
<keyword evidence="11 14" id="KW-1133">Transmembrane helix</keyword>
<dbReference type="Gene3D" id="1.10.287.130">
    <property type="match status" value="1"/>
</dbReference>
<evidence type="ECO:0000313" key="18">
    <source>
        <dbReference type="Proteomes" id="UP001153404"/>
    </source>
</evidence>
<evidence type="ECO:0000256" key="2">
    <source>
        <dbReference type="ARBA" id="ARBA00004651"/>
    </source>
</evidence>
<keyword evidence="13 14" id="KW-0472">Membrane</keyword>
<dbReference type="Gene3D" id="6.10.340.10">
    <property type="match status" value="1"/>
</dbReference>
<dbReference type="InterPro" id="IPR003660">
    <property type="entry name" value="HAMP_dom"/>
</dbReference>
<dbReference type="EC" id="2.7.13.3" evidence="3"/>
<keyword evidence="10" id="KW-0067">ATP-binding</keyword>
<comment type="subcellular location">
    <subcellularLocation>
        <location evidence="2">Cell membrane</location>
        <topology evidence="2">Multi-pass membrane protein</topology>
    </subcellularLocation>
</comment>
<keyword evidence="18" id="KW-1185">Reference proteome</keyword>
<evidence type="ECO:0000256" key="7">
    <source>
        <dbReference type="ARBA" id="ARBA00022692"/>
    </source>
</evidence>
<feature type="domain" description="Histidine kinase" evidence="15">
    <location>
        <begin position="169"/>
        <end position="380"/>
    </location>
</feature>
<dbReference type="PROSITE" id="PS50885">
    <property type="entry name" value="HAMP"/>
    <property type="match status" value="1"/>
</dbReference>
<evidence type="ECO:0000256" key="14">
    <source>
        <dbReference type="SAM" id="Phobius"/>
    </source>
</evidence>
<dbReference type="GO" id="GO:0000155">
    <property type="term" value="F:phosphorelay sensor kinase activity"/>
    <property type="evidence" value="ECO:0007669"/>
    <property type="project" value="InterPro"/>
</dbReference>
<dbReference type="Pfam" id="PF00512">
    <property type="entry name" value="HisKA"/>
    <property type="match status" value="1"/>
</dbReference>
<protein>
    <recommendedName>
        <fullName evidence="3">histidine kinase</fullName>
        <ecNumber evidence="3">2.7.13.3</ecNumber>
    </recommendedName>
</protein>
<evidence type="ECO:0000259" key="15">
    <source>
        <dbReference type="PROSITE" id="PS50109"/>
    </source>
</evidence>
<dbReference type="GO" id="GO:0005886">
    <property type="term" value="C:plasma membrane"/>
    <property type="evidence" value="ECO:0007669"/>
    <property type="project" value="UniProtKB-SubCell"/>
</dbReference>
<dbReference type="Pfam" id="PF00672">
    <property type="entry name" value="HAMP"/>
    <property type="match status" value="1"/>
</dbReference>
<dbReference type="GO" id="GO:0005524">
    <property type="term" value="F:ATP binding"/>
    <property type="evidence" value="ECO:0007669"/>
    <property type="project" value="UniProtKB-KW"/>
</dbReference>
<dbReference type="AlphaFoldDB" id="A0A9X4KSG4"/>
<organism evidence="17 18">
    <name type="scientific">Cohnella rhizosphaerae</name>
    <dbReference type="NCBI Taxonomy" id="1457232"/>
    <lineage>
        <taxon>Bacteria</taxon>
        <taxon>Bacillati</taxon>
        <taxon>Bacillota</taxon>
        <taxon>Bacilli</taxon>
        <taxon>Bacillales</taxon>
        <taxon>Paenibacillaceae</taxon>
        <taxon>Cohnella</taxon>
    </lineage>
</organism>
<dbReference type="SMART" id="SM00388">
    <property type="entry name" value="HisKA"/>
    <property type="match status" value="1"/>
</dbReference>
<dbReference type="EMBL" id="JAPDIA010000003">
    <property type="protein sequence ID" value="MDG0810351.1"/>
    <property type="molecule type" value="Genomic_DNA"/>
</dbReference>